<feature type="compositionally biased region" description="Basic and acidic residues" evidence="1">
    <location>
        <begin position="485"/>
        <end position="518"/>
    </location>
</feature>
<dbReference type="EMBL" id="BTSX01000005">
    <property type="protein sequence ID" value="GMS97956.1"/>
    <property type="molecule type" value="Genomic_DNA"/>
</dbReference>
<protein>
    <recommendedName>
        <fullName evidence="2">SET domain-containing protein</fullName>
    </recommendedName>
</protein>
<dbReference type="PROSITE" id="PS50280">
    <property type="entry name" value="SET"/>
    <property type="match status" value="1"/>
</dbReference>
<feature type="compositionally biased region" description="Polar residues" evidence="1">
    <location>
        <begin position="554"/>
        <end position="569"/>
    </location>
</feature>
<dbReference type="AlphaFoldDB" id="A0AAV5TUK7"/>
<evidence type="ECO:0000313" key="4">
    <source>
        <dbReference type="Proteomes" id="UP001432027"/>
    </source>
</evidence>
<dbReference type="Pfam" id="PF00856">
    <property type="entry name" value="SET"/>
    <property type="match status" value="1"/>
</dbReference>
<evidence type="ECO:0000259" key="2">
    <source>
        <dbReference type="PROSITE" id="PS50280"/>
    </source>
</evidence>
<feature type="compositionally biased region" description="Basic and acidic residues" evidence="1">
    <location>
        <begin position="542"/>
        <end position="551"/>
    </location>
</feature>
<feature type="region of interest" description="Disordered" evidence="1">
    <location>
        <begin position="422"/>
        <end position="590"/>
    </location>
</feature>
<gene>
    <name evidence="3" type="ORF">PENTCL1PPCAC_20131</name>
</gene>
<reference evidence="3" key="1">
    <citation type="submission" date="2023-10" db="EMBL/GenBank/DDBJ databases">
        <title>Genome assembly of Pristionchus species.</title>
        <authorList>
            <person name="Yoshida K."/>
            <person name="Sommer R.J."/>
        </authorList>
    </citation>
    <scope>NUCLEOTIDE SEQUENCE</scope>
    <source>
        <strain evidence="3">RS0144</strain>
    </source>
</reference>
<dbReference type="Proteomes" id="UP001432027">
    <property type="component" value="Unassembled WGS sequence"/>
</dbReference>
<feature type="compositionally biased region" description="Polar residues" evidence="1">
    <location>
        <begin position="579"/>
        <end position="590"/>
    </location>
</feature>
<dbReference type="Gene3D" id="2.170.270.10">
    <property type="entry name" value="SET domain"/>
    <property type="match status" value="1"/>
</dbReference>
<dbReference type="GO" id="GO:0042054">
    <property type="term" value="F:histone methyltransferase activity"/>
    <property type="evidence" value="ECO:0007669"/>
    <property type="project" value="TreeGrafter"/>
</dbReference>
<name>A0AAV5TUK7_9BILA</name>
<dbReference type="PANTHER" id="PTHR45660">
    <property type="entry name" value="HISTONE-LYSINE N-METHYLTRANSFERASE SETMAR"/>
    <property type="match status" value="1"/>
</dbReference>
<feature type="compositionally biased region" description="Basic and acidic residues" evidence="1">
    <location>
        <begin position="435"/>
        <end position="476"/>
    </location>
</feature>
<keyword evidence="4" id="KW-1185">Reference proteome</keyword>
<dbReference type="InterPro" id="IPR001214">
    <property type="entry name" value="SET_dom"/>
</dbReference>
<dbReference type="SUPFAM" id="SSF82199">
    <property type="entry name" value="SET domain"/>
    <property type="match status" value="1"/>
</dbReference>
<evidence type="ECO:0000313" key="3">
    <source>
        <dbReference type="EMBL" id="GMS97956.1"/>
    </source>
</evidence>
<dbReference type="SMART" id="SM00317">
    <property type="entry name" value="SET"/>
    <property type="match status" value="1"/>
</dbReference>
<dbReference type="PANTHER" id="PTHR45660:SF13">
    <property type="entry name" value="HISTONE-LYSINE N-METHYLTRANSFERASE SETMAR"/>
    <property type="match status" value="1"/>
</dbReference>
<accession>A0AAV5TUK7</accession>
<feature type="domain" description="SET" evidence="2">
    <location>
        <begin position="277"/>
        <end position="400"/>
    </location>
</feature>
<organism evidence="3 4">
    <name type="scientific">Pristionchus entomophagus</name>
    <dbReference type="NCBI Taxonomy" id="358040"/>
    <lineage>
        <taxon>Eukaryota</taxon>
        <taxon>Metazoa</taxon>
        <taxon>Ecdysozoa</taxon>
        <taxon>Nematoda</taxon>
        <taxon>Chromadorea</taxon>
        <taxon>Rhabditida</taxon>
        <taxon>Rhabditina</taxon>
        <taxon>Diplogasteromorpha</taxon>
        <taxon>Diplogasteroidea</taxon>
        <taxon>Neodiplogasteridae</taxon>
        <taxon>Pristionchus</taxon>
    </lineage>
</organism>
<dbReference type="InterPro" id="IPR051357">
    <property type="entry name" value="H3K9_HMTase_SUVAR3-9"/>
</dbReference>
<dbReference type="GO" id="GO:0003690">
    <property type="term" value="F:double-stranded DNA binding"/>
    <property type="evidence" value="ECO:0007669"/>
    <property type="project" value="TreeGrafter"/>
</dbReference>
<proteinExistence type="predicted"/>
<sequence>EVETLKNKGDKYFDSMEPAKTKYTIDYFVATEIRTLGGHVPSQVLIKWSGYPIPSWEDRIQSGIKGNAIKSCLLRCKLLDWIEIRIRTERGDAYFEMTYPNRYLKPEVGAGVGGYVEDERSLYVNDLRAREYRWNFICGRAGLPDIFIEDWTNGPPGEFKRTIKDLKDLIFTNYMETSPDVKEIIKNHKQLSEMKCDPKCTSCKRTTRGDGIKTAKYCCHMECSVDVDEQTGEFHWLDNNKEKPRPLAHQIKFECTDSCQCDKDHCKNRAVQKGRQKVLVLFREPKKGWGVRTVSEFDKDCFVTEYIGVINREGLGGKKANYDFNMAYPAPHDNGEEERRPFVISAGVKGNESRFFNHSCNPNMEAVTAVVDRYGLFYHRIAFSTIRNVLPGEELNFNYFPDKSTAESNIKRMFPNGCQCASSECSFPPKSAGKSKGERSTKRKKEKWDEGEKAKEGNGRNQMRKVERRDEKKEKEEEKEEEDVMEGRENEDPMHIDEDSLRDETENEERRKTEDKEKLRRRPMAFVREASSTSSEEESEDDPLKMRRNDGGDPSTSQDTRGNQRTRTVWSEDEEEQNGPDNELQSLIDE</sequence>
<evidence type="ECO:0000256" key="1">
    <source>
        <dbReference type="SAM" id="MobiDB-lite"/>
    </source>
</evidence>
<feature type="non-terminal residue" evidence="3">
    <location>
        <position position="1"/>
    </location>
</feature>
<comment type="caution">
    <text evidence="3">The sequence shown here is derived from an EMBL/GenBank/DDBJ whole genome shotgun (WGS) entry which is preliminary data.</text>
</comment>
<dbReference type="InterPro" id="IPR046341">
    <property type="entry name" value="SET_dom_sf"/>
</dbReference>